<evidence type="ECO:0000256" key="5">
    <source>
        <dbReference type="ARBA" id="ARBA00022692"/>
    </source>
</evidence>
<gene>
    <name evidence="10" type="ORF">SAMN04489760_10864</name>
</gene>
<dbReference type="STRING" id="43775.SAMN04489760_10864"/>
<sequence>MKKYQPFLLTILLLALFPALAKSEVPIQKGERLNLSRCVETALRNHPVVQGARDTIRIGESRIGQAQANYYPQVNWQTDYTRINRSRTGNSTYSDYNSSVVLSQTLYDFGKTKTSVNIEKLTTDSFRQDLHRAETEIVYGVKSAYFSLLQAEKNRDVAVETVAQFQHHLTQAKGFFEVGTKPKFDVTKAEVDLSNAVLNRIRAENDLRIARVGLVNALGIPSAPEFSLDDSPLFQKEKIDLADALERAYRNRPDLQSIGKKVEAADESIKLARKGYYPYVTGSAGYGYSGEDFPLRDGWNVGALLNVPLFSGFQTRYAVEEAKASLDVLRANEASLRQTIRLEVEQALSNLREAQERTEATRVAVRQAEENAELANGRYDAGVGNPIEVTDALVSLSNARTAYIAALTDCRIAQAGLEKSIGKRD</sequence>
<evidence type="ECO:0000313" key="10">
    <source>
        <dbReference type="EMBL" id="SEM25846.1"/>
    </source>
</evidence>
<dbReference type="Proteomes" id="UP000198744">
    <property type="component" value="Unassembled WGS sequence"/>
</dbReference>
<dbReference type="GO" id="GO:0009279">
    <property type="term" value="C:cell outer membrane"/>
    <property type="evidence" value="ECO:0007669"/>
    <property type="project" value="UniProtKB-SubCell"/>
</dbReference>
<evidence type="ECO:0000313" key="11">
    <source>
        <dbReference type="Proteomes" id="UP000198744"/>
    </source>
</evidence>
<dbReference type="GO" id="GO:1990281">
    <property type="term" value="C:efflux pump complex"/>
    <property type="evidence" value="ECO:0007669"/>
    <property type="project" value="TreeGrafter"/>
</dbReference>
<keyword evidence="9" id="KW-0732">Signal</keyword>
<dbReference type="PANTHER" id="PTHR30026">
    <property type="entry name" value="OUTER MEMBRANE PROTEIN TOLC"/>
    <property type="match status" value="1"/>
</dbReference>
<keyword evidence="11" id="KW-1185">Reference proteome</keyword>
<reference evidence="10 11" key="1">
    <citation type="submission" date="2016-10" db="EMBL/GenBank/DDBJ databases">
        <authorList>
            <person name="de Groot N.N."/>
        </authorList>
    </citation>
    <scope>NUCLEOTIDE SEQUENCE [LARGE SCALE GENOMIC DNA]</scope>
    <source>
        <strain evidence="10 11">DSM 8423</strain>
    </source>
</reference>
<organism evidence="10 11">
    <name type="scientific">Syntrophus gentianae</name>
    <dbReference type="NCBI Taxonomy" id="43775"/>
    <lineage>
        <taxon>Bacteria</taxon>
        <taxon>Pseudomonadati</taxon>
        <taxon>Thermodesulfobacteriota</taxon>
        <taxon>Syntrophia</taxon>
        <taxon>Syntrophales</taxon>
        <taxon>Syntrophaceae</taxon>
        <taxon>Syntrophus</taxon>
    </lineage>
</organism>
<dbReference type="OrthoDB" id="9772436at2"/>
<comment type="subcellular location">
    <subcellularLocation>
        <location evidence="1">Cell outer membrane</location>
    </subcellularLocation>
</comment>
<feature type="coiled-coil region" evidence="8">
    <location>
        <begin position="319"/>
        <end position="371"/>
    </location>
</feature>
<dbReference type="SUPFAM" id="SSF56954">
    <property type="entry name" value="Outer membrane efflux proteins (OEP)"/>
    <property type="match status" value="1"/>
</dbReference>
<keyword evidence="8" id="KW-0175">Coiled coil</keyword>
<dbReference type="AlphaFoldDB" id="A0A1H7WW94"/>
<accession>A0A1H7WW94</accession>
<dbReference type="Gene3D" id="1.20.1600.10">
    <property type="entry name" value="Outer membrane efflux proteins (OEP)"/>
    <property type="match status" value="1"/>
</dbReference>
<feature type="chain" id="PRO_5011628528" evidence="9">
    <location>
        <begin position="22"/>
        <end position="425"/>
    </location>
</feature>
<protein>
    <submittedName>
        <fullName evidence="10">Outer membrane protein TolC</fullName>
    </submittedName>
</protein>
<dbReference type="GO" id="GO:0015562">
    <property type="term" value="F:efflux transmembrane transporter activity"/>
    <property type="evidence" value="ECO:0007669"/>
    <property type="project" value="InterPro"/>
</dbReference>
<evidence type="ECO:0000256" key="2">
    <source>
        <dbReference type="ARBA" id="ARBA00007613"/>
    </source>
</evidence>
<dbReference type="PANTHER" id="PTHR30026:SF21">
    <property type="entry name" value="SLR1270 PROTEIN"/>
    <property type="match status" value="1"/>
</dbReference>
<evidence type="ECO:0000256" key="3">
    <source>
        <dbReference type="ARBA" id="ARBA00022448"/>
    </source>
</evidence>
<keyword evidence="6" id="KW-0472">Membrane</keyword>
<dbReference type="EMBL" id="FOBS01000008">
    <property type="protein sequence ID" value="SEM25846.1"/>
    <property type="molecule type" value="Genomic_DNA"/>
</dbReference>
<dbReference type="InterPro" id="IPR051906">
    <property type="entry name" value="TolC-like"/>
</dbReference>
<dbReference type="InterPro" id="IPR003423">
    <property type="entry name" value="OMP_efflux"/>
</dbReference>
<keyword evidence="7" id="KW-0998">Cell outer membrane</keyword>
<name>A0A1H7WW94_9BACT</name>
<comment type="similarity">
    <text evidence="2">Belongs to the outer membrane factor (OMF) (TC 1.B.17) family.</text>
</comment>
<evidence type="ECO:0000256" key="1">
    <source>
        <dbReference type="ARBA" id="ARBA00004442"/>
    </source>
</evidence>
<keyword evidence="3" id="KW-0813">Transport</keyword>
<dbReference type="Pfam" id="PF02321">
    <property type="entry name" value="OEP"/>
    <property type="match status" value="2"/>
</dbReference>
<evidence type="ECO:0000256" key="8">
    <source>
        <dbReference type="SAM" id="Coils"/>
    </source>
</evidence>
<evidence type="ECO:0000256" key="9">
    <source>
        <dbReference type="SAM" id="SignalP"/>
    </source>
</evidence>
<dbReference type="GO" id="GO:0015288">
    <property type="term" value="F:porin activity"/>
    <property type="evidence" value="ECO:0007669"/>
    <property type="project" value="TreeGrafter"/>
</dbReference>
<proteinExistence type="inferred from homology"/>
<keyword evidence="4" id="KW-1134">Transmembrane beta strand</keyword>
<evidence type="ECO:0000256" key="6">
    <source>
        <dbReference type="ARBA" id="ARBA00023136"/>
    </source>
</evidence>
<feature type="signal peptide" evidence="9">
    <location>
        <begin position="1"/>
        <end position="21"/>
    </location>
</feature>
<dbReference type="RefSeq" id="WP_093883067.1">
    <property type="nucleotide sequence ID" value="NZ_FOBS01000008.1"/>
</dbReference>
<dbReference type="InterPro" id="IPR028351">
    <property type="entry name" value="CyaE"/>
</dbReference>
<keyword evidence="5" id="KW-0812">Transmembrane</keyword>
<dbReference type="PIRSF" id="PIRSF001892">
    <property type="entry name" value="CyaE"/>
    <property type="match status" value="1"/>
</dbReference>
<evidence type="ECO:0000256" key="4">
    <source>
        <dbReference type="ARBA" id="ARBA00022452"/>
    </source>
</evidence>
<evidence type="ECO:0000256" key="7">
    <source>
        <dbReference type="ARBA" id="ARBA00023237"/>
    </source>
</evidence>